<organism evidence="1 2">
    <name type="scientific">Haladaptatus litoreus</name>
    <dbReference type="NCBI Taxonomy" id="553468"/>
    <lineage>
        <taxon>Archaea</taxon>
        <taxon>Methanobacteriati</taxon>
        <taxon>Methanobacteriota</taxon>
        <taxon>Stenosarchaea group</taxon>
        <taxon>Halobacteria</taxon>
        <taxon>Halobacteriales</taxon>
        <taxon>Haladaptataceae</taxon>
        <taxon>Haladaptatus</taxon>
    </lineage>
</organism>
<evidence type="ECO:0000313" key="2">
    <source>
        <dbReference type="Proteomes" id="UP000186914"/>
    </source>
</evidence>
<keyword evidence="2" id="KW-1185">Reference proteome</keyword>
<evidence type="ECO:0000313" key="1">
    <source>
        <dbReference type="EMBL" id="SIR99662.1"/>
    </source>
</evidence>
<protein>
    <submittedName>
        <fullName evidence="1">Uncharacterized protein</fullName>
    </submittedName>
</protein>
<proteinExistence type="predicted"/>
<dbReference type="Proteomes" id="UP000186914">
    <property type="component" value="Unassembled WGS sequence"/>
</dbReference>
<dbReference type="RefSeq" id="WP_076433680.1">
    <property type="nucleotide sequence ID" value="NZ_FTNO01000009.1"/>
</dbReference>
<accession>A0A1N7FH33</accession>
<reference evidence="2" key="1">
    <citation type="submission" date="2017-01" db="EMBL/GenBank/DDBJ databases">
        <authorList>
            <person name="Varghese N."/>
            <person name="Submissions S."/>
        </authorList>
    </citation>
    <scope>NUCLEOTIDE SEQUENCE [LARGE SCALE GENOMIC DNA]</scope>
    <source>
        <strain evidence="2">CGMCC 1.7737</strain>
    </source>
</reference>
<name>A0A1N7FH33_9EURY</name>
<gene>
    <name evidence="1" type="ORF">SAMN05421858_5050</name>
</gene>
<sequence>MVLHKAVLTIGGKEFHLEKNISISTGVRTGFLVGGSGSTLMSVVTSFLDDGNPLNASGEQRSGMFIDLGGGVRMVQIEAHSYEGNANPFGGSGGADPWTQADELVHAIETTQIDSRGTATLEYGEYSSGGKYGPIPVVIEEPTVQLDAERGQIAEFSLTCLKAADLTDIDFSDAISQPF</sequence>
<dbReference type="AlphaFoldDB" id="A0A1N7FH33"/>
<dbReference type="EMBL" id="FTNO01000009">
    <property type="protein sequence ID" value="SIR99662.1"/>
    <property type="molecule type" value="Genomic_DNA"/>
</dbReference>